<dbReference type="InterPro" id="IPR050128">
    <property type="entry name" value="Sulfate_adenylyltrnsfr_sub2"/>
</dbReference>
<proteinExistence type="predicted"/>
<evidence type="ECO:0000259" key="1">
    <source>
        <dbReference type="Pfam" id="PF01507"/>
    </source>
</evidence>
<dbReference type="PANTHER" id="PTHR43196:SF2">
    <property type="entry name" value="PHOSPHOADENOSINE PHOSPHOSULFATE REDUCTASE"/>
    <property type="match status" value="1"/>
</dbReference>
<comment type="caution">
    <text evidence="2">The sequence shown here is derived from an EMBL/GenBank/DDBJ whole genome shotgun (WGS) entry which is preliminary data.</text>
</comment>
<dbReference type="GO" id="GO:0003824">
    <property type="term" value="F:catalytic activity"/>
    <property type="evidence" value="ECO:0007669"/>
    <property type="project" value="InterPro"/>
</dbReference>
<dbReference type="PANTHER" id="PTHR43196">
    <property type="entry name" value="SULFATE ADENYLYLTRANSFERASE SUBUNIT 2"/>
    <property type="match status" value="1"/>
</dbReference>
<evidence type="ECO:0000313" key="3">
    <source>
        <dbReference type="Proteomes" id="UP000238196"/>
    </source>
</evidence>
<evidence type="ECO:0000313" key="2">
    <source>
        <dbReference type="EMBL" id="PPC77913.1"/>
    </source>
</evidence>
<dbReference type="Pfam" id="PF01507">
    <property type="entry name" value="PAPS_reduct"/>
    <property type="match status" value="1"/>
</dbReference>
<dbReference type="OrthoDB" id="9774475at2"/>
<accession>A0A2S5KT69</accession>
<dbReference type="SUPFAM" id="SSF52402">
    <property type="entry name" value="Adenine nucleotide alpha hydrolases-like"/>
    <property type="match status" value="1"/>
</dbReference>
<dbReference type="InterPro" id="IPR014729">
    <property type="entry name" value="Rossmann-like_a/b/a_fold"/>
</dbReference>
<sequence length="346" mass="40289">MMNKLNSAVDIVRQYYINDDRPWIIGFSGGKDSSLVVKLFLLAIKDLKIQKKDVYIYYCDTGVEIPVLNGYIEKVLGDIQEEGREFGINVLVEAIKPKLEDRYFVKLIGRGYPPPSNKFRWCTDRLRINPIQESIKKYLKSEEVVVLLGTRYEESLERDKILNKNHIDKYIYRQEGYSRTTLFCPIVDFNIDDVWDGLSEYSDVKSIDIHAISKIYKNISGECPIIRMPDDSPCSKGRFGCWTCTVIRKDKATQNLILNGHVSLIPLLEFRDWLLSVRDNPAYRCSVRRNGARSLGPFRLSGRQVILDRLLYAQKMSGHELISKDEIIEIRRLWELDRISSKYRED</sequence>
<protein>
    <submittedName>
        <fullName evidence="2">Phosphoadenosine phosphosulfate reductase</fullName>
    </submittedName>
</protein>
<dbReference type="EMBL" id="PRLP01000023">
    <property type="protein sequence ID" value="PPC77913.1"/>
    <property type="molecule type" value="Genomic_DNA"/>
</dbReference>
<feature type="domain" description="Phosphoadenosine phosphosulphate reductase" evidence="1">
    <location>
        <begin position="25"/>
        <end position="199"/>
    </location>
</feature>
<organism evidence="2 3">
    <name type="scientific">Proteobacteria bacterium 228</name>
    <dbReference type="NCBI Taxonomy" id="2083153"/>
    <lineage>
        <taxon>Bacteria</taxon>
        <taxon>Pseudomonadati</taxon>
        <taxon>Pseudomonadota</taxon>
    </lineage>
</organism>
<dbReference type="Gene3D" id="3.40.50.620">
    <property type="entry name" value="HUPs"/>
    <property type="match status" value="1"/>
</dbReference>
<reference evidence="2 3" key="1">
    <citation type="submission" date="2018-02" db="EMBL/GenBank/DDBJ databases">
        <title>novel marine gammaproteobacteria from coastal saline agro ecosystem.</title>
        <authorList>
            <person name="Krishnan R."/>
            <person name="Ramesh Kumar N."/>
        </authorList>
    </citation>
    <scope>NUCLEOTIDE SEQUENCE [LARGE SCALE GENOMIC DNA]</scope>
    <source>
        <strain evidence="2 3">228</strain>
    </source>
</reference>
<dbReference type="AlphaFoldDB" id="A0A2S5KT69"/>
<gene>
    <name evidence="2" type="ORF">C4K68_07660</name>
</gene>
<dbReference type="InterPro" id="IPR002500">
    <property type="entry name" value="PAPS_reduct_dom"/>
</dbReference>
<name>A0A2S5KT69_9PROT</name>
<dbReference type="Proteomes" id="UP000238196">
    <property type="component" value="Unassembled WGS sequence"/>
</dbReference>